<dbReference type="GO" id="GO:0003864">
    <property type="term" value="F:3-methyl-2-oxobutanoate hydroxymethyltransferase activity"/>
    <property type="evidence" value="ECO:0007669"/>
    <property type="project" value="UniProtKB-EC"/>
</dbReference>
<dbReference type="EC" id="2.1.2.11" evidence="3"/>
<dbReference type="GO" id="GO:0015940">
    <property type="term" value="P:pantothenate biosynthetic process"/>
    <property type="evidence" value="ECO:0007669"/>
    <property type="project" value="UniProtKB-KW"/>
</dbReference>
<dbReference type="PANTHER" id="PTHR20881:SF0">
    <property type="entry name" value="3-METHYL-2-OXOBUTANOATE HYDROXYMETHYLTRANSFERASE"/>
    <property type="match status" value="1"/>
</dbReference>
<evidence type="ECO:0000313" key="7">
    <source>
        <dbReference type="Proteomes" id="UP000640583"/>
    </source>
</evidence>
<organism evidence="6 7">
    <name type="scientific">Halocynthiibacter styelae</name>
    <dbReference type="NCBI Taxonomy" id="2761955"/>
    <lineage>
        <taxon>Bacteria</taxon>
        <taxon>Pseudomonadati</taxon>
        <taxon>Pseudomonadota</taxon>
        <taxon>Alphaproteobacteria</taxon>
        <taxon>Rhodobacterales</taxon>
        <taxon>Paracoccaceae</taxon>
        <taxon>Halocynthiibacter</taxon>
    </lineage>
</organism>
<dbReference type="InterPro" id="IPR015813">
    <property type="entry name" value="Pyrv/PenolPyrv_kinase-like_dom"/>
</dbReference>
<evidence type="ECO:0000256" key="2">
    <source>
        <dbReference type="ARBA" id="ARBA00011424"/>
    </source>
</evidence>
<evidence type="ECO:0000256" key="3">
    <source>
        <dbReference type="ARBA" id="ARBA00012618"/>
    </source>
</evidence>
<reference evidence="6" key="1">
    <citation type="submission" date="2020-10" db="EMBL/GenBank/DDBJ databases">
        <title>Paenihalocynthiibacter styelae gen. nov., sp. nov., isolated from stalked sea squirt Styela clava.</title>
        <authorList>
            <person name="Kim Y.-O."/>
            <person name="Yoon J.-H."/>
        </authorList>
    </citation>
    <scope>NUCLEOTIDE SEQUENCE</scope>
    <source>
        <strain evidence="6">MYP1-1</strain>
    </source>
</reference>
<dbReference type="Pfam" id="PF02548">
    <property type="entry name" value="Pantoate_transf"/>
    <property type="match status" value="1"/>
</dbReference>
<dbReference type="GO" id="GO:0000287">
    <property type="term" value="F:magnesium ion binding"/>
    <property type="evidence" value="ECO:0007669"/>
    <property type="project" value="TreeGrafter"/>
</dbReference>
<comment type="caution">
    <text evidence="6">The sequence shown here is derived from an EMBL/GenBank/DDBJ whole genome shotgun (WGS) entry which is preliminary data.</text>
</comment>
<dbReference type="RefSeq" id="WP_228848033.1">
    <property type="nucleotide sequence ID" value="NZ_JADCKQ010000003.1"/>
</dbReference>
<evidence type="ECO:0000313" key="6">
    <source>
        <dbReference type="EMBL" id="MBI1493191.1"/>
    </source>
</evidence>
<dbReference type="InterPro" id="IPR003700">
    <property type="entry name" value="Pantoate_hydroxy_MeTrfase"/>
</dbReference>
<dbReference type="InterPro" id="IPR040442">
    <property type="entry name" value="Pyrv_kinase-like_dom_sf"/>
</dbReference>
<dbReference type="SUPFAM" id="SSF51621">
    <property type="entry name" value="Phosphoenolpyruvate/pyruvate domain"/>
    <property type="match status" value="1"/>
</dbReference>
<comment type="subunit">
    <text evidence="2">Homodecamer; pentamer of dimers.</text>
</comment>
<name>A0A8J7IQ41_9RHOB</name>
<dbReference type="PANTHER" id="PTHR20881">
    <property type="entry name" value="3-METHYL-2-OXOBUTANOATE HYDROXYMETHYLTRANSFERASE"/>
    <property type="match status" value="1"/>
</dbReference>
<evidence type="ECO:0000256" key="5">
    <source>
        <dbReference type="ARBA" id="ARBA00022679"/>
    </source>
</evidence>
<dbReference type="EMBL" id="JADCKQ010000003">
    <property type="protein sequence ID" value="MBI1493191.1"/>
    <property type="molecule type" value="Genomic_DNA"/>
</dbReference>
<sequence>MKRIYTYGGMPATRNLTVADIKAGKGKRKFVQTTAVNRTEAAAAQNAGIDHLSIVDHDLAEVRAGAPDTFTTAALMASDYETHQDILRAGIRAAAAGADAVYTLRSFKAVELLADEGLAVQGHLGLVPRLSTNIGGLRAYGRTADEALQLAEDLRRLEDAGAYAVELECVASEVIAELSPRTGLITHSIGSGDAADVIFLFQDDASGDTENAPRHAKAFADMAAARATLEAERMKGLTAYRAAVLDGSYPDGATSIAMKPGEHDKLREALDKRRPFHA</sequence>
<keyword evidence="4" id="KW-0566">Pantothenate biosynthesis</keyword>
<evidence type="ECO:0000256" key="1">
    <source>
        <dbReference type="ARBA" id="ARBA00008676"/>
    </source>
</evidence>
<keyword evidence="7" id="KW-1185">Reference proteome</keyword>
<comment type="similarity">
    <text evidence="1">Belongs to the PanB family.</text>
</comment>
<proteinExistence type="inferred from homology"/>
<dbReference type="AlphaFoldDB" id="A0A8J7IQ41"/>
<dbReference type="Gene3D" id="3.20.20.60">
    <property type="entry name" value="Phosphoenolpyruvate-binding domains"/>
    <property type="match status" value="1"/>
</dbReference>
<gene>
    <name evidence="6" type="ORF">H1D41_06030</name>
</gene>
<keyword evidence="5" id="KW-0808">Transferase</keyword>
<accession>A0A8J7IQ41</accession>
<dbReference type="Proteomes" id="UP000640583">
    <property type="component" value="Unassembled WGS sequence"/>
</dbReference>
<evidence type="ECO:0000256" key="4">
    <source>
        <dbReference type="ARBA" id="ARBA00022655"/>
    </source>
</evidence>
<protein>
    <recommendedName>
        <fullName evidence="3">3-methyl-2-oxobutanoate hydroxymethyltransferase</fullName>
        <ecNumber evidence="3">2.1.2.11</ecNumber>
    </recommendedName>
</protein>